<evidence type="ECO:0000313" key="2">
    <source>
        <dbReference type="Proteomes" id="UP000608890"/>
    </source>
</evidence>
<sequence>MLPPITTALPNIGDGWAGYRTAFSAAKTRAGARDIMLSKGVRGGVAPASACCGTGQRQAGGTGWSA</sequence>
<dbReference type="Proteomes" id="UP000608890">
    <property type="component" value="Unassembled WGS sequence"/>
</dbReference>
<dbReference type="EMBL" id="BMNB01000044">
    <property type="protein sequence ID" value="GGM64844.1"/>
    <property type="molecule type" value="Genomic_DNA"/>
</dbReference>
<accession>A0A917U896</accession>
<proteinExistence type="predicted"/>
<comment type="caution">
    <text evidence="1">The sequence shown here is derived from an EMBL/GenBank/DDBJ whole genome shotgun (WGS) entry which is preliminary data.</text>
</comment>
<protein>
    <submittedName>
        <fullName evidence="1">Uncharacterized protein</fullName>
    </submittedName>
</protein>
<keyword evidence="2" id="KW-1185">Reference proteome</keyword>
<name>A0A917U896_9ACTN</name>
<gene>
    <name evidence="1" type="ORF">GCM10011608_57810</name>
</gene>
<evidence type="ECO:0000313" key="1">
    <source>
        <dbReference type="EMBL" id="GGM64844.1"/>
    </source>
</evidence>
<reference evidence="1" key="1">
    <citation type="journal article" date="2014" name="Int. J. Syst. Evol. Microbiol.">
        <title>Complete genome sequence of Corynebacterium casei LMG S-19264T (=DSM 44701T), isolated from a smear-ripened cheese.</title>
        <authorList>
            <consortium name="US DOE Joint Genome Institute (JGI-PGF)"/>
            <person name="Walter F."/>
            <person name="Albersmeier A."/>
            <person name="Kalinowski J."/>
            <person name="Ruckert C."/>
        </authorList>
    </citation>
    <scope>NUCLEOTIDE SEQUENCE</scope>
    <source>
        <strain evidence="1">CGMCC 4.7312</strain>
    </source>
</reference>
<dbReference type="AlphaFoldDB" id="A0A917U896"/>
<organism evidence="1 2">
    <name type="scientific">Micromonospora sonchi</name>
    <dbReference type="NCBI Taxonomy" id="1763543"/>
    <lineage>
        <taxon>Bacteria</taxon>
        <taxon>Bacillati</taxon>
        <taxon>Actinomycetota</taxon>
        <taxon>Actinomycetes</taxon>
        <taxon>Micromonosporales</taxon>
        <taxon>Micromonosporaceae</taxon>
        <taxon>Micromonospora</taxon>
    </lineage>
</organism>
<reference evidence="1" key="2">
    <citation type="submission" date="2020-09" db="EMBL/GenBank/DDBJ databases">
        <authorList>
            <person name="Sun Q."/>
            <person name="Zhou Y."/>
        </authorList>
    </citation>
    <scope>NUCLEOTIDE SEQUENCE</scope>
    <source>
        <strain evidence="1">CGMCC 4.7312</strain>
    </source>
</reference>